<sequence>MRSLPSFVVRRHRCHQHAHSRERWSERRDARLFLRASATLNAPRILGSHLHRHPPHRAFRQPPHPYISLVSPVHQTGIAPVSPIYHLGLWTHRTARGGCCLCILKVPGGIRTQSLEYRAGIWWVSR</sequence>
<evidence type="ECO:0000313" key="2">
    <source>
        <dbReference type="Proteomes" id="UP000822688"/>
    </source>
</evidence>
<dbReference type="EMBL" id="CM026429">
    <property type="protein sequence ID" value="KAG0563287.1"/>
    <property type="molecule type" value="Genomic_DNA"/>
</dbReference>
<gene>
    <name evidence="1" type="ORF">KC19_8G018800</name>
</gene>
<keyword evidence="2" id="KW-1185">Reference proteome</keyword>
<dbReference type="AlphaFoldDB" id="A0A8T0GXK7"/>
<comment type="caution">
    <text evidence="1">The sequence shown here is derived from an EMBL/GenBank/DDBJ whole genome shotgun (WGS) entry which is preliminary data.</text>
</comment>
<accession>A0A8T0GXK7</accession>
<protein>
    <submittedName>
        <fullName evidence="1">Uncharacterized protein</fullName>
    </submittedName>
</protein>
<organism evidence="1 2">
    <name type="scientific">Ceratodon purpureus</name>
    <name type="common">Fire moss</name>
    <name type="synonym">Dicranum purpureum</name>
    <dbReference type="NCBI Taxonomy" id="3225"/>
    <lineage>
        <taxon>Eukaryota</taxon>
        <taxon>Viridiplantae</taxon>
        <taxon>Streptophyta</taxon>
        <taxon>Embryophyta</taxon>
        <taxon>Bryophyta</taxon>
        <taxon>Bryophytina</taxon>
        <taxon>Bryopsida</taxon>
        <taxon>Dicranidae</taxon>
        <taxon>Pseudoditrichales</taxon>
        <taxon>Ditrichaceae</taxon>
        <taxon>Ceratodon</taxon>
    </lineage>
</organism>
<name>A0A8T0GXK7_CERPU</name>
<reference evidence="1" key="1">
    <citation type="submission" date="2020-06" db="EMBL/GenBank/DDBJ databases">
        <title>WGS assembly of Ceratodon purpureus strain R40.</title>
        <authorList>
            <person name="Carey S.B."/>
            <person name="Jenkins J."/>
            <person name="Shu S."/>
            <person name="Lovell J.T."/>
            <person name="Sreedasyam A."/>
            <person name="Maumus F."/>
            <person name="Tiley G.P."/>
            <person name="Fernandez-Pozo N."/>
            <person name="Barry K."/>
            <person name="Chen C."/>
            <person name="Wang M."/>
            <person name="Lipzen A."/>
            <person name="Daum C."/>
            <person name="Saski C.A."/>
            <person name="Payton A.C."/>
            <person name="Mcbreen J.C."/>
            <person name="Conrad R.E."/>
            <person name="Kollar L.M."/>
            <person name="Olsson S."/>
            <person name="Huttunen S."/>
            <person name="Landis J.B."/>
            <person name="Wickett N.J."/>
            <person name="Johnson M.G."/>
            <person name="Rensing S.A."/>
            <person name="Grimwood J."/>
            <person name="Schmutz J."/>
            <person name="Mcdaniel S.F."/>
        </authorList>
    </citation>
    <scope>NUCLEOTIDE SEQUENCE</scope>
    <source>
        <strain evidence="1">R40</strain>
    </source>
</reference>
<proteinExistence type="predicted"/>
<dbReference type="Proteomes" id="UP000822688">
    <property type="component" value="Chromosome 8"/>
</dbReference>
<evidence type="ECO:0000313" key="1">
    <source>
        <dbReference type="EMBL" id="KAG0563287.1"/>
    </source>
</evidence>